<dbReference type="EMBL" id="JAFIDA010000001">
    <property type="protein sequence ID" value="MBP1325408.1"/>
    <property type="molecule type" value="Genomic_DNA"/>
</dbReference>
<dbReference type="AlphaFoldDB" id="A0A940PRF9"/>
<name>A0A940PRF9_9MICO</name>
<accession>A0A940PRF9</accession>
<evidence type="ECO:0000313" key="2">
    <source>
        <dbReference type="Proteomes" id="UP000675163"/>
    </source>
</evidence>
<dbReference type="Proteomes" id="UP000675163">
    <property type="component" value="Unassembled WGS sequence"/>
</dbReference>
<comment type="caution">
    <text evidence="1">The sequence shown here is derived from an EMBL/GenBank/DDBJ whole genome shotgun (WGS) entry which is preliminary data.</text>
</comment>
<proteinExistence type="predicted"/>
<protein>
    <submittedName>
        <fullName evidence="1">Uncharacterized protein</fullName>
    </submittedName>
</protein>
<evidence type="ECO:0000313" key="1">
    <source>
        <dbReference type="EMBL" id="MBP1325408.1"/>
    </source>
</evidence>
<gene>
    <name evidence="1" type="ORF">JOF28_000640</name>
</gene>
<keyword evidence="2" id="KW-1185">Reference proteome</keyword>
<sequence length="77" mass="8426">MFELGAVVPCASGALLSLALPLWFLPVTHVCRSEWWSGLPPSLLRVDPRWGEYLGEPVDHANVPVVRVEVSVVVPAH</sequence>
<reference evidence="1" key="1">
    <citation type="submission" date="2021-02" db="EMBL/GenBank/DDBJ databases">
        <title>Sequencing the genomes of 1000 actinobacteria strains.</title>
        <authorList>
            <person name="Klenk H.-P."/>
        </authorList>
    </citation>
    <scope>NUCLEOTIDE SEQUENCE</scope>
    <source>
        <strain evidence="1">DSM 22850</strain>
    </source>
</reference>
<organism evidence="1 2">
    <name type="scientific">Leucobacter exalbidus</name>
    <dbReference type="NCBI Taxonomy" id="662960"/>
    <lineage>
        <taxon>Bacteria</taxon>
        <taxon>Bacillati</taxon>
        <taxon>Actinomycetota</taxon>
        <taxon>Actinomycetes</taxon>
        <taxon>Micrococcales</taxon>
        <taxon>Microbacteriaceae</taxon>
        <taxon>Leucobacter</taxon>
    </lineage>
</organism>